<evidence type="ECO:0000313" key="2">
    <source>
        <dbReference type="Proteomes" id="UP001341259"/>
    </source>
</evidence>
<sequence>MTDQPALDDLDAEPVPERWCCAGNAEDCPLYDTATLPYPWICPGHPDTVENRARAQAESAPRSLHAAIAAAIRDTPARYPDDIAAAVLNAPELQQLLAQAARDQRQIARVRTLAAELFVAGATDTHRSVGRQLLNALQPPVPGDDGPSVRECAKTDAAHWADKYAGEGQ</sequence>
<protein>
    <submittedName>
        <fullName evidence="1">Uncharacterized protein</fullName>
    </submittedName>
</protein>
<dbReference type="RefSeq" id="WP_328336793.1">
    <property type="nucleotide sequence ID" value="NZ_CP107906.1"/>
</dbReference>
<evidence type="ECO:0000313" key="1">
    <source>
        <dbReference type="EMBL" id="WUG92371.1"/>
    </source>
</evidence>
<accession>A0ABZ1NLL9</accession>
<proteinExistence type="predicted"/>
<dbReference type="EMBL" id="CP107906">
    <property type="protein sequence ID" value="WUG92371.1"/>
    <property type="molecule type" value="Genomic_DNA"/>
</dbReference>
<gene>
    <name evidence="1" type="ORF">OHB29_04645</name>
</gene>
<organism evidence="1 2">
    <name type="scientific">Streptomyces violaceus</name>
    <name type="common">Streptomyces venezuelae</name>
    <dbReference type="NCBI Taxonomy" id="1936"/>
    <lineage>
        <taxon>Bacteria</taxon>
        <taxon>Bacillati</taxon>
        <taxon>Actinomycetota</taxon>
        <taxon>Actinomycetes</taxon>
        <taxon>Kitasatosporales</taxon>
        <taxon>Streptomycetaceae</taxon>
        <taxon>Streptomyces</taxon>
    </lineage>
</organism>
<name>A0ABZ1NLL9_STRVL</name>
<keyword evidence="2" id="KW-1185">Reference proteome</keyword>
<dbReference type="Proteomes" id="UP001341259">
    <property type="component" value="Chromosome"/>
</dbReference>
<reference evidence="1 2" key="1">
    <citation type="submission" date="2022-10" db="EMBL/GenBank/DDBJ databases">
        <title>The complete genomes of actinobacterial strains from the NBC collection.</title>
        <authorList>
            <person name="Joergensen T.S."/>
            <person name="Alvarez Arevalo M."/>
            <person name="Sterndorff E.B."/>
            <person name="Faurdal D."/>
            <person name="Vuksanovic O."/>
            <person name="Mourched A.-S."/>
            <person name="Charusanti P."/>
            <person name="Shaw S."/>
            <person name="Blin K."/>
            <person name="Weber T."/>
        </authorList>
    </citation>
    <scope>NUCLEOTIDE SEQUENCE [LARGE SCALE GENOMIC DNA]</scope>
    <source>
        <strain evidence="1 2">NBC_00456</strain>
    </source>
</reference>